<evidence type="ECO:0000256" key="1">
    <source>
        <dbReference type="SAM" id="MobiDB-lite"/>
    </source>
</evidence>
<dbReference type="SUPFAM" id="SSF140663">
    <property type="entry name" value="TTHA0068-like"/>
    <property type="match status" value="1"/>
</dbReference>
<gene>
    <name evidence="2" type="ORF">HJG54_08250</name>
</gene>
<feature type="compositionally biased region" description="Polar residues" evidence="1">
    <location>
        <begin position="113"/>
        <end position="148"/>
    </location>
</feature>
<name>A0AA97AQ46_9CYAN</name>
<evidence type="ECO:0000313" key="2">
    <source>
        <dbReference type="EMBL" id="WNZ22848.1"/>
    </source>
</evidence>
<reference evidence="2" key="1">
    <citation type="submission" date="2020-05" db="EMBL/GenBank/DDBJ databases">
        <authorList>
            <person name="Zhu T."/>
            <person name="Keshari N."/>
            <person name="Lu X."/>
        </authorList>
    </citation>
    <scope>NUCLEOTIDE SEQUENCE</scope>
    <source>
        <strain evidence="2">NK1-12</strain>
    </source>
</reference>
<feature type="region of interest" description="Disordered" evidence="1">
    <location>
        <begin position="110"/>
        <end position="148"/>
    </location>
</feature>
<dbReference type="EMBL" id="CP053586">
    <property type="protein sequence ID" value="WNZ22848.1"/>
    <property type="molecule type" value="Genomic_DNA"/>
</dbReference>
<dbReference type="AlphaFoldDB" id="A0AA97AQ46"/>
<dbReference type="InterPro" id="IPR005500">
    <property type="entry name" value="DUF309"/>
</dbReference>
<dbReference type="RefSeq" id="WP_316434394.1">
    <property type="nucleotide sequence ID" value="NZ_CP053586.1"/>
</dbReference>
<dbReference type="InterPro" id="IPR023203">
    <property type="entry name" value="TTHA0068_sf"/>
</dbReference>
<protein>
    <submittedName>
        <fullName evidence="2">DUF309 domain-containing protein</fullName>
    </submittedName>
</protein>
<proteinExistence type="predicted"/>
<dbReference type="Pfam" id="PF03745">
    <property type="entry name" value="DUF309"/>
    <property type="match status" value="1"/>
</dbReference>
<dbReference type="Gene3D" id="1.10.3450.10">
    <property type="entry name" value="TTHA0068-like"/>
    <property type="match status" value="1"/>
</dbReference>
<sequence length="148" mass="16752">MSEEMPPEFWQGIEEFNQQQFYACHDTLEAIWMEAVEPQKTFYQGILQIAVALYHLGNQNFRGAIILLGEGMNRLRHYQPSFAGIDVVQLLEQSRALQANLQANLQASLQAQEQRSSGSHQDLQGDLPSQTSQPIPNLPQIQRVVSES</sequence>
<accession>A0AA97AQ46</accession>
<organism evidence="2">
    <name type="scientific">Leptolyngbya sp. NK1-12</name>
    <dbReference type="NCBI Taxonomy" id="2547451"/>
    <lineage>
        <taxon>Bacteria</taxon>
        <taxon>Bacillati</taxon>
        <taxon>Cyanobacteriota</taxon>
        <taxon>Cyanophyceae</taxon>
        <taxon>Leptolyngbyales</taxon>
        <taxon>Leptolyngbyaceae</taxon>
        <taxon>Leptolyngbya group</taxon>
        <taxon>Leptolyngbya</taxon>
    </lineage>
</organism>
<dbReference type="PANTHER" id="PTHR34796">
    <property type="entry name" value="EXPRESSED PROTEIN"/>
    <property type="match status" value="1"/>
</dbReference>
<dbReference type="PANTHER" id="PTHR34796:SF1">
    <property type="entry name" value="EXPRESSED PROTEIN"/>
    <property type="match status" value="1"/>
</dbReference>